<dbReference type="Proteomes" id="UP000800082">
    <property type="component" value="Unassembled WGS sequence"/>
</dbReference>
<reference evidence="3" key="1">
    <citation type="journal article" date="2020" name="Stud. Mycol.">
        <title>101 Dothideomycetes genomes: a test case for predicting lifestyles and emergence of pathogens.</title>
        <authorList>
            <person name="Haridas S."/>
            <person name="Albert R."/>
            <person name="Binder M."/>
            <person name="Bloem J."/>
            <person name="Labutti K."/>
            <person name="Salamov A."/>
            <person name="Andreopoulos B."/>
            <person name="Baker S."/>
            <person name="Barry K."/>
            <person name="Bills G."/>
            <person name="Bluhm B."/>
            <person name="Cannon C."/>
            <person name="Castanera R."/>
            <person name="Culley D."/>
            <person name="Daum C."/>
            <person name="Ezra D."/>
            <person name="Gonzalez J."/>
            <person name="Henrissat B."/>
            <person name="Kuo A."/>
            <person name="Liang C."/>
            <person name="Lipzen A."/>
            <person name="Lutzoni F."/>
            <person name="Magnuson J."/>
            <person name="Mondo S."/>
            <person name="Nolan M."/>
            <person name="Ohm R."/>
            <person name="Pangilinan J."/>
            <person name="Park H.-J."/>
            <person name="Ramirez L."/>
            <person name="Alfaro M."/>
            <person name="Sun H."/>
            <person name="Tritt A."/>
            <person name="Yoshinaga Y."/>
            <person name="Zwiers L.-H."/>
            <person name="Turgeon B."/>
            <person name="Goodwin S."/>
            <person name="Spatafora J."/>
            <person name="Crous P."/>
            <person name="Grigoriev I."/>
        </authorList>
    </citation>
    <scope>NUCLEOTIDE SEQUENCE</scope>
    <source>
        <strain evidence="3">CBS 183.55</strain>
    </source>
</reference>
<proteinExistence type="predicted"/>
<dbReference type="InterPro" id="IPR001623">
    <property type="entry name" value="DnaJ_domain"/>
</dbReference>
<gene>
    <name evidence="3" type="ORF">M421DRAFT_34709</name>
</gene>
<sequence length="198" mass="22248">SRKPEFGIFVDADAANAPFFPSPKKLKLNERVPLAIRSDSGNMTPASSPRNSNIPLPVAPSDTLWENIENYDPRPRYTTPPSTPRSLSPTPSPSPHPSPYRPVRTYRPRRAQRAPSSRPLPPPKDLTLYTALDLNTWTVTTEEIKAAHHKYAREHHPDKVAPEQREEATHLMQTANAAAEVLLDSRRRRAYHSSGRLP</sequence>
<dbReference type="CDD" id="cd06257">
    <property type="entry name" value="DnaJ"/>
    <property type="match status" value="1"/>
</dbReference>
<dbReference type="GeneID" id="54347188"/>
<dbReference type="PANTHER" id="PTHR24074">
    <property type="entry name" value="CO-CHAPERONE PROTEIN DJLA"/>
    <property type="match status" value="1"/>
</dbReference>
<evidence type="ECO:0000256" key="1">
    <source>
        <dbReference type="SAM" id="MobiDB-lite"/>
    </source>
</evidence>
<accession>A0A6A5R600</accession>
<dbReference type="SMART" id="SM00271">
    <property type="entry name" value="DnaJ"/>
    <property type="match status" value="1"/>
</dbReference>
<dbReference type="Pfam" id="PF00226">
    <property type="entry name" value="DnaJ"/>
    <property type="match status" value="1"/>
</dbReference>
<dbReference type="PROSITE" id="PS50076">
    <property type="entry name" value="DNAJ_2"/>
    <property type="match status" value="1"/>
</dbReference>
<dbReference type="AlphaFoldDB" id="A0A6A5R600"/>
<dbReference type="Gene3D" id="1.10.287.110">
    <property type="entry name" value="DnaJ domain"/>
    <property type="match status" value="1"/>
</dbReference>
<feature type="non-terminal residue" evidence="3">
    <location>
        <position position="198"/>
    </location>
</feature>
<name>A0A6A5R600_9PLEO</name>
<dbReference type="OrthoDB" id="10250354at2759"/>
<dbReference type="RefSeq" id="XP_033442861.1">
    <property type="nucleotide sequence ID" value="XM_033589541.1"/>
</dbReference>
<evidence type="ECO:0000313" key="4">
    <source>
        <dbReference type="Proteomes" id="UP000800082"/>
    </source>
</evidence>
<organism evidence="3 4">
    <name type="scientific">Didymella exigua CBS 183.55</name>
    <dbReference type="NCBI Taxonomy" id="1150837"/>
    <lineage>
        <taxon>Eukaryota</taxon>
        <taxon>Fungi</taxon>
        <taxon>Dikarya</taxon>
        <taxon>Ascomycota</taxon>
        <taxon>Pezizomycotina</taxon>
        <taxon>Dothideomycetes</taxon>
        <taxon>Pleosporomycetidae</taxon>
        <taxon>Pleosporales</taxon>
        <taxon>Pleosporineae</taxon>
        <taxon>Didymellaceae</taxon>
        <taxon>Didymella</taxon>
    </lineage>
</organism>
<protein>
    <recommendedName>
        <fullName evidence="2">J domain-containing protein</fullName>
    </recommendedName>
</protein>
<dbReference type="EMBL" id="ML979020">
    <property type="protein sequence ID" value="KAF1922608.1"/>
    <property type="molecule type" value="Genomic_DNA"/>
</dbReference>
<keyword evidence="4" id="KW-1185">Reference proteome</keyword>
<dbReference type="InterPro" id="IPR036869">
    <property type="entry name" value="J_dom_sf"/>
</dbReference>
<feature type="compositionally biased region" description="Pro residues" evidence="1">
    <location>
        <begin position="90"/>
        <end position="100"/>
    </location>
</feature>
<feature type="non-terminal residue" evidence="3">
    <location>
        <position position="1"/>
    </location>
</feature>
<dbReference type="SUPFAM" id="SSF46565">
    <property type="entry name" value="Chaperone J-domain"/>
    <property type="match status" value="1"/>
</dbReference>
<feature type="region of interest" description="Disordered" evidence="1">
    <location>
        <begin position="21"/>
        <end position="125"/>
    </location>
</feature>
<feature type="compositionally biased region" description="Polar residues" evidence="1">
    <location>
        <begin position="39"/>
        <end position="54"/>
    </location>
</feature>
<evidence type="ECO:0000313" key="3">
    <source>
        <dbReference type="EMBL" id="KAF1922608.1"/>
    </source>
</evidence>
<feature type="domain" description="J" evidence="2">
    <location>
        <begin position="127"/>
        <end position="195"/>
    </location>
</feature>
<dbReference type="InterPro" id="IPR050817">
    <property type="entry name" value="DjlA_DnaK_co-chaperone"/>
</dbReference>
<evidence type="ECO:0000259" key="2">
    <source>
        <dbReference type="PROSITE" id="PS50076"/>
    </source>
</evidence>
<feature type="compositionally biased region" description="Low complexity" evidence="1">
    <location>
        <begin position="76"/>
        <end position="89"/>
    </location>
</feature>